<feature type="domain" description="Pyrrolo-quinoline quinone repeat" evidence="1">
    <location>
        <begin position="52"/>
        <end position="136"/>
    </location>
</feature>
<name>A0A5B8UVG5_9SPHI</name>
<dbReference type="EMBL" id="CP042436">
    <property type="protein sequence ID" value="QEC62943.1"/>
    <property type="molecule type" value="Genomic_DNA"/>
</dbReference>
<feature type="domain" description="Pyrrolo-quinoline quinone repeat" evidence="1">
    <location>
        <begin position="154"/>
        <end position="227"/>
    </location>
</feature>
<organism evidence="2 3">
    <name type="scientific">Mucilaginibacter ginsenosidivorans</name>
    <dbReference type="NCBI Taxonomy" id="398053"/>
    <lineage>
        <taxon>Bacteria</taxon>
        <taxon>Pseudomonadati</taxon>
        <taxon>Bacteroidota</taxon>
        <taxon>Sphingobacteriia</taxon>
        <taxon>Sphingobacteriales</taxon>
        <taxon>Sphingobacteriaceae</taxon>
        <taxon>Mucilaginibacter</taxon>
    </lineage>
</organism>
<dbReference type="OrthoDB" id="7012117at2"/>
<dbReference type="Proteomes" id="UP000321479">
    <property type="component" value="Chromosome"/>
</dbReference>
<dbReference type="KEGG" id="mgin:FRZ54_10255"/>
<reference evidence="2 3" key="1">
    <citation type="journal article" date="2017" name="Curr. Microbiol.">
        <title>Mucilaginibacter ginsenosidivorans sp. nov., Isolated from Soil of Ginseng Field.</title>
        <authorList>
            <person name="Kim M.M."/>
            <person name="Siddiqi M.Z."/>
            <person name="Im W.T."/>
        </authorList>
    </citation>
    <scope>NUCLEOTIDE SEQUENCE [LARGE SCALE GENOMIC DNA]</scope>
    <source>
        <strain evidence="2 3">Gsoil 3017</strain>
    </source>
</reference>
<dbReference type="InterPro" id="IPR018391">
    <property type="entry name" value="PQQ_b-propeller_rpt"/>
</dbReference>
<dbReference type="InterPro" id="IPR015943">
    <property type="entry name" value="WD40/YVTN_repeat-like_dom_sf"/>
</dbReference>
<dbReference type="PANTHER" id="PTHR34512">
    <property type="entry name" value="CELL SURFACE PROTEIN"/>
    <property type="match status" value="1"/>
</dbReference>
<dbReference type="SMART" id="SM00564">
    <property type="entry name" value="PQQ"/>
    <property type="match status" value="8"/>
</dbReference>
<dbReference type="PANTHER" id="PTHR34512:SF30">
    <property type="entry name" value="OUTER MEMBRANE PROTEIN ASSEMBLY FACTOR BAMB"/>
    <property type="match status" value="1"/>
</dbReference>
<dbReference type="Gene3D" id="2.130.10.10">
    <property type="entry name" value="YVTN repeat-like/Quinoprotein amine dehydrogenase"/>
    <property type="match status" value="2"/>
</dbReference>
<protein>
    <submittedName>
        <fullName evidence="2">PQQ-binding-like beta-propeller repeat protein</fullName>
    </submittedName>
</protein>
<sequence length="608" mass="67126">MNNITRPIVLNLFFFTSFFGALHTYAQVMYRGTAAHNLNYNSGGKGFFNECAWKFDADAPIRSTVVVSGNSVYFGSSRGVFYSLNKNTGKVSWTFKPGHAINSSAAVHNGSVFFSDNKQSLYSLNAATGKLNWKTDLGIAKSYDWAFDYTYSSPAIVNGQILIGSKDGCIYNINEATGKVKWKFKTEGIVRSSPAVAANVIYAGDTEGNFYAVNLNNGQQKWRFEIQGHTMQNEKFSFDRRAIIASPLVTGNKVIIGGRDGFLYCLDKNTGKRLWRVDHEVSWIISAVAVKDNIVVTGTSDGHFVQAVDLNSGKQLWKYHTVNVVWSSPIIDGDKVYIGSHEGAVYCLDLKTGRKLTSFQTGGIVFSSPVIDGHLLYAGSDDGFLYALKPGMGHFSPTTARKYVFWDEGIPAPNGNDIRIRKYLTDNGYKRLDKGKLVKLIAEKDSAENAVIVFATNFFPDEITKGEKSSTLCSYLNAGGKIVVTATDPLVLKYDTKYKSVVLRSFLYADSVIGIKYGPDDLRSYKGNQPAFRTKTGEEWGVQSFWASPLSVDPKQVDIVLGMDENGLASAWVKKFHKSSGSGFVQIWVGEGDRDLSFITRVAEYGLK</sequence>
<evidence type="ECO:0000259" key="1">
    <source>
        <dbReference type="Pfam" id="PF13360"/>
    </source>
</evidence>
<keyword evidence="3" id="KW-1185">Reference proteome</keyword>
<accession>A0A5B8UVG5</accession>
<dbReference type="SUPFAM" id="SSF50998">
    <property type="entry name" value="Quinoprotein alcohol dehydrogenase-like"/>
    <property type="match status" value="2"/>
</dbReference>
<evidence type="ECO:0000313" key="3">
    <source>
        <dbReference type="Proteomes" id="UP000321479"/>
    </source>
</evidence>
<dbReference type="InterPro" id="IPR002372">
    <property type="entry name" value="PQQ_rpt_dom"/>
</dbReference>
<evidence type="ECO:0000313" key="2">
    <source>
        <dbReference type="EMBL" id="QEC62943.1"/>
    </source>
</evidence>
<dbReference type="InterPro" id="IPR011047">
    <property type="entry name" value="Quinoprotein_ADH-like_sf"/>
</dbReference>
<dbReference type="AlphaFoldDB" id="A0A5B8UVG5"/>
<dbReference type="Pfam" id="PF13360">
    <property type="entry name" value="PQQ_2"/>
    <property type="match status" value="3"/>
</dbReference>
<dbReference type="RefSeq" id="WP_147031519.1">
    <property type="nucleotide sequence ID" value="NZ_CP042436.1"/>
</dbReference>
<proteinExistence type="predicted"/>
<gene>
    <name evidence="2" type="ORF">FRZ54_10255</name>
</gene>
<feature type="domain" description="Pyrrolo-quinoline quinone repeat" evidence="1">
    <location>
        <begin position="244"/>
        <end position="394"/>
    </location>
</feature>